<name>K6WVP3_9MICO</name>
<accession>K6WVP3</accession>
<keyword evidence="2" id="KW-1185">Reference proteome</keyword>
<dbReference type="OrthoDB" id="306538at2"/>
<dbReference type="STRING" id="1184609.KILIM_086_00120"/>
<comment type="caution">
    <text evidence="1">The sequence shown here is derived from an EMBL/GenBank/DDBJ whole genome shotgun (WGS) entry which is preliminary data.</text>
</comment>
<organism evidence="1 2">
    <name type="scientific">Kineosphaera limosa NBRC 100340</name>
    <dbReference type="NCBI Taxonomy" id="1184609"/>
    <lineage>
        <taxon>Bacteria</taxon>
        <taxon>Bacillati</taxon>
        <taxon>Actinomycetota</taxon>
        <taxon>Actinomycetes</taxon>
        <taxon>Micrococcales</taxon>
        <taxon>Dermatophilaceae</taxon>
        <taxon>Kineosphaera</taxon>
    </lineage>
</organism>
<dbReference type="RefSeq" id="WP_006594418.1">
    <property type="nucleotide sequence ID" value="NZ_BAHD01000086.1"/>
</dbReference>
<evidence type="ECO:0000313" key="2">
    <source>
        <dbReference type="Proteomes" id="UP000008366"/>
    </source>
</evidence>
<dbReference type="SUPFAM" id="SSF53067">
    <property type="entry name" value="Actin-like ATPase domain"/>
    <property type="match status" value="2"/>
</dbReference>
<dbReference type="PANTHER" id="PTHR32432:SF3">
    <property type="entry name" value="ETHANOLAMINE UTILIZATION PROTEIN EUTJ"/>
    <property type="match status" value="1"/>
</dbReference>
<dbReference type="Pfam" id="PF14450">
    <property type="entry name" value="FtsA"/>
    <property type="match status" value="1"/>
</dbReference>
<sequence>MTTSTRLPKLMARTEKVMRGRRPIDPAQPVRVGVDLGTAYTVVIVTDLDGQPLAGSYRFADVVRDGVVWDFAGAQRVVGEVLSDLETRTGRRFTHAAVTIPPAVGTSDHRAHRYVVESLGLECTAVVDEPNAANAVLGVTEGAVVDVGGGTTGIAILRGGHVVATDDEPTGGKHLTLVLAGALGLPIEEAEQLKADPANHRRLLPIVRPTLEKIATIVARQVSGHDVSRIYLVGGTAGFAGIEQIVTEVTGIPAQVPVSPLFVTPLGAAAFDGAPAREGADSASDRDAAVLAFAQTHRGGSR</sequence>
<dbReference type="Proteomes" id="UP000008366">
    <property type="component" value="Unassembled WGS sequence"/>
</dbReference>
<dbReference type="NCBIfam" id="TIGR02529">
    <property type="entry name" value="EutJ"/>
    <property type="match status" value="1"/>
</dbReference>
<dbReference type="InterPro" id="IPR043129">
    <property type="entry name" value="ATPase_NBD"/>
</dbReference>
<dbReference type="NCBIfam" id="NF011660">
    <property type="entry name" value="PRK15080.1"/>
    <property type="match status" value="1"/>
</dbReference>
<reference evidence="1 2" key="1">
    <citation type="submission" date="2012-08" db="EMBL/GenBank/DDBJ databases">
        <title>Whole genome shotgun sequence of Kineosphaera limosa NBRC 100340.</title>
        <authorList>
            <person name="Yoshida I."/>
            <person name="Isaki S."/>
            <person name="Hosoyama A."/>
            <person name="Tsuchikane K."/>
            <person name="Katsumata H."/>
            <person name="Ando Y."/>
            <person name="Ohji S."/>
            <person name="Hamada M."/>
            <person name="Tamura T."/>
            <person name="Yamazoe A."/>
            <person name="Yamazaki S."/>
            <person name="Fujita N."/>
        </authorList>
    </citation>
    <scope>NUCLEOTIDE SEQUENCE [LARGE SCALE GENOMIC DNA]</scope>
    <source>
        <strain evidence="1 2">NBRC 100340</strain>
    </source>
</reference>
<dbReference type="InterPro" id="IPR013366">
    <property type="entry name" value="EutJ"/>
</dbReference>
<proteinExistence type="predicted"/>
<dbReference type="PANTHER" id="PTHR32432">
    <property type="entry name" value="CELL DIVISION PROTEIN FTSA-RELATED"/>
    <property type="match status" value="1"/>
</dbReference>
<protein>
    <submittedName>
        <fullName evidence="1">Ethanolamine utilization protein EutJ</fullName>
    </submittedName>
</protein>
<dbReference type="Gene3D" id="3.30.420.40">
    <property type="match status" value="2"/>
</dbReference>
<dbReference type="AlphaFoldDB" id="K6WVP3"/>
<dbReference type="InterPro" id="IPR050696">
    <property type="entry name" value="FtsA/MreB"/>
</dbReference>
<dbReference type="CDD" id="cd24047">
    <property type="entry name" value="ASKHA_NBD_EutJ"/>
    <property type="match status" value="1"/>
</dbReference>
<gene>
    <name evidence="1" type="primary">eutJ</name>
    <name evidence="1" type="ORF">KILIM_086_00120</name>
</gene>
<dbReference type="EMBL" id="BAHD01000086">
    <property type="protein sequence ID" value="GAB97886.1"/>
    <property type="molecule type" value="Genomic_DNA"/>
</dbReference>
<dbReference type="eggNOG" id="COG4820">
    <property type="taxonomic scope" value="Bacteria"/>
</dbReference>
<evidence type="ECO:0000313" key="1">
    <source>
        <dbReference type="EMBL" id="GAB97886.1"/>
    </source>
</evidence>